<dbReference type="InterPro" id="IPR001129">
    <property type="entry name" value="Membr-assoc_MAPEG"/>
</dbReference>
<dbReference type="GO" id="GO:0016740">
    <property type="term" value="F:transferase activity"/>
    <property type="evidence" value="ECO:0007669"/>
    <property type="project" value="UniProtKB-KW"/>
</dbReference>
<keyword evidence="7" id="KW-1185">Reference proteome</keyword>
<sequence length="130" mass="13379">MSAIDAVALYTGLNLLILLVLGARVSMGRRKHKVSLGEGEGGDLLRLIRIHANGAEWAPGALVGLLVLAMMNAPALTIHALGATLTVGRFAHAYGLSTDPGPSPARILGSSLTLLVYLLLGAGLVVHAIL</sequence>
<accession>A0A4S2GVZ7</accession>
<dbReference type="Pfam" id="PF01124">
    <property type="entry name" value="MAPEG"/>
    <property type="match status" value="1"/>
</dbReference>
<reference evidence="6 7" key="1">
    <citation type="journal article" date="2017" name="Int. J. Syst. Evol. Microbiol.">
        <title>Marinicauda algicola sp. nov., isolated from a marine red alga Rhodosorus marinus.</title>
        <authorList>
            <person name="Jeong S.E."/>
            <person name="Jeon S.H."/>
            <person name="Chun B.H."/>
            <person name="Kim D.W."/>
            <person name="Jeon C.O."/>
        </authorList>
    </citation>
    <scope>NUCLEOTIDE SEQUENCE [LARGE SCALE GENOMIC DNA]</scope>
    <source>
        <strain evidence="6 7">JCM 31718</strain>
    </source>
</reference>
<dbReference type="AlphaFoldDB" id="A0A4S2GVZ7"/>
<evidence type="ECO:0000256" key="4">
    <source>
        <dbReference type="ARBA" id="ARBA00023136"/>
    </source>
</evidence>
<dbReference type="SUPFAM" id="SSF161084">
    <property type="entry name" value="MAPEG domain-like"/>
    <property type="match status" value="1"/>
</dbReference>
<evidence type="ECO:0000313" key="6">
    <source>
        <dbReference type="EMBL" id="TGY87236.1"/>
    </source>
</evidence>
<comment type="subcellular location">
    <subcellularLocation>
        <location evidence="1">Membrane</location>
    </subcellularLocation>
</comment>
<protein>
    <submittedName>
        <fullName evidence="6">Glutathione S-transferase</fullName>
    </submittedName>
</protein>
<dbReference type="GO" id="GO:0016020">
    <property type="term" value="C:membrane"/>
    <property type="evidence" value="ECO:0007669"/>
    <property type="project" value="UniProtKB-SubCell"/>
</dbReference>
<keyword evidence="3 5" id="KW-1133">Transmembrane helix</keyword>
<keyword evidence="6" id="KW-0808">Transferase</keyword>
<evidence type="ECO:0000256" key="1">
    <source>
        <dbReference type="ARBA" id="ARBA00004370"/>
    </source>
</evidence>
<evidence type="ECO:0000256" key="5">
    <source>
        <dbReference type="SAM" id="Phobius"/>
    </source>
</evidence>
<dbReference type="EMBL" id="SRXW01000007">
    <property type="protein sequence ID" value="TGY87236.1"/>
    <property type="molecule type" value="Genomic_DNA"/>
</dbReference>
<evidence type="ECO:0000313" key="7">
    <source>
        <dbReference type="Proteomes" id="UP000308054"/>
    </source>
</evidence>
<proteinExistence type="predicted"/>
<dbReference type="PANTHER" id="PTHR35814">
    <property type="match status" value="1"/>
</dbReference>
<feature type="transmembrane region" description="Helical" evidence="5">
    <location>
        <begin position="61"/>
        <end position="87"/>
    </location>
</feature>
<comment type="caution">
    <text evidence="6">The sequence shown here is derived from an EMBL/GenBank/DDBJ whole genome shotgun (WGS) entry which is preliminary data.</text>
</comment>
<feature type="transmembrane region" description="Helical" evidence="5">
    <location>
        <begin position="107"/>
        <end position="129"/>
    </location>
</feature>
<dbReference type="PANTHER" id="PTHR35814:SF1">
    <property type="entry name" value="GLUTATHIONE S-TRANSFERASE-RELATED"/>
    <property type="match status" value="1"/>
</dbReference>
<dbReference type="Gene3D" id="1.20.120.550">
    <property type="entry name" value="Membrane associated eicosanoid/glutathione metabolism-like domain"/>
    <property type="match status" value="1"/>
</dbReference>
<keyword evidence="4 5" id="KW-0472">Membrane</keyword>
<feature type="transmembrane region" description="Helical" evidence="5">
    <location>
        <begin position="6"/>
        <end position="23"/>
    </location>
</feature>
<dbReference type="InterPro" id="IPR023352">
    <property type="entry name" value="MAPEG-like_dom_sf"/>
</dbReference>
<organism evidence="6 7">
    <name type="scientific">Marinicauda algicola</name>
    <dbReference type="NCBI Taxonomy" id="2029849"/>
    <lineage>
        <taxon>Bacteria</taxon>
        <taxon>Pseudomonadati</taxon>
        <taxon>Pseudomonadota</taxon>
        <taxon>Alphaproteobacteria</taxon>
        <taxon>Maricaulales</taxon>
        <taxon>Maricaulaceae</taxon>
        <taxon>Marinicauda</taxon>
    </lineage>
</organism>
<gene>
    <name evidence="6" type="ORF">E5163_16095</name>
</gene>
<dbReference type="RefSeq" id="WP_135997539.1">
    <property type="nucleotide sequence ID" value="NZ_CP071057.1"/>
</dbReference>
<keyword evidence="2 5" id="KW-0812">Transmembrane</keyword>
<evidence type="ECO:0000256" key="2">
    <source>
        <dbReference type="ARBA" id="ARBA00022692"/>
    </source>
</evidence>
<dbReference type="Proteomes" id="UP000308054">
    <property type="component" value="Unassembled WGS sequence"/>
</dbReference>
<dbReference type="OrthoDB" id="7630838at2"/>
<name>A0A4S2GVZ7_9PROT</name>
<evidence type="ECO:0000256" key="3">
    <source>
        <dbReference type="ARBA" id="ARBA00022989"/>
    </source>
</evidence>